<feature type="zinc finger region" description="C3H1-type" evidence="4">
    <location>
        <begin position="213"/>
        <end position="240"/>
    </location>
</feature>
<dbReference type="GO" id="GO:0000209">
    <property type="term" value="P:protein polyubiquitination"/>
    <property type="evidence" value="ECO:0007669"/>
    <property type="project" value="InterPro"/>
</dbReference>
<feature type="domain" description="C3H1-type" evidence="7">
    <location>
        <begin position="92"/>
        <end position="115"/>
    </location>
</feature>
<dbReference type="SUPFAM" id="SSF57850">
    <property type="entry name" value="RING/U-box"/>
    <property type="match status" value="1"/>
</dbReference>
<evidence type="ECO:0000256" key="5">
    <source>
        <dbReference type="SAM" id="MobiDB-lite"/>
    </source>
</evidence>
<dbReference type="SMART" id="SM00356">
    <property type="entry name" value="ZnF_C3H1"/>
    <property type="match status" value="4"/>
</dbReference>
<dbReference type="InterPro" id="IPR036855">
    <property type="entry name" value="Znf_CCCH_sf"/>
</dbReference>
<evidence type="ECO:0000256" key="2">
    <source>
        <dbReference type="ARBA" id="ARBA00022771"/>
    </source>
</evidence>
<keyword evidence="1 4" id="KW-0479">Metal-binding</keyword>
<dbReference type="SUPFAM" id="SSF90229">
    <property type="entry name" value="CCCH zinc finger"/>
    <property type="match status" value="2"/>
</dbReference>
<feature type="domain" description="RING-type" evidence="6">
    <location>
        <begin position="256"/>
        <end position="303"/>
    </location>
</feature>
<sequence>MPPTQPCLYYWGEKGRYGCQSGDKCTFSHDVSPSQFKAQQDKLKQAAKAKATRLIRPLPLVPQPAPTPTPTPIPTPTPTPAAPSGPGSIPSMCRFFSTTGSCVVGLACPFQHSTNPEEEARRCAAFFSQQANPPPSVPPTPPLPTPPIPPTPNNNNNNNNNNNDDDELQWQVLGDDEEEAYFFGAPSFQFPASSTPSDPLPVRPTPHPSSCLPSSGPPCRFFLKGACRAGATCRFSHIAPPPPTTTTTTTTTIHTCSICCEDIVNTFGVLQNCFHTFHYKCLKNWRQEGESSKQSLRSCPLCRAPSHFIVPSTCAITDDSTKKLLISAFKLNCSKKLCATFSQTGSCPFGASCFYKHIDPQTGQTALPQTIPRVRLDDEGLSKGISNVNLSDFLK</sequence>
<dbReference type="PRINTS" id="PR01217">
    <property type="entry name" value="PRICHEXTENSN"/>
</dbReference>
<comment type="caution">
    <text evidence="8">The sequence shown here is derived from an EMBL/GenBank/DDBJ whole genome shotgun (WGS) entry which is preliminary data.</text>
</comment>
<feature type="region of interest" description="Disordered" evidence="5">
    <location>
        <begin position="129"/>
        <end position="167"/>
    </location>
</feature>
<dbReference type="SMART" id="SM00184">
    <property type="entry name" value="RING"/>
    <property type="match status" value="1"/>
</dbReference>
<evidence type="ECO:0000313" key="8">
    <source>
        <dbReference type="EMBL" id="GMH87635.1"/>
    </source>
</evidence>
<dbReference type="Pfam" id="PF13639">
    <property type="entry name" value="zf-RING_2"/>
    <property type="match status" value="1"/>
</dbReference>
<organism evidence="8 9">
    <name type="scientific">Triparma verrucosa</name>
    <dbReference type="NCBI Taxonomy" id="1606542"/>
    <lineage>
        <taxon>Eukaryota</taxon>
        <taxon>Sar</taxon>
        <taxon>Stramenopiles</taxon>
        <taxon>Ochrophyta</taxon>
        <taxon>Bolidophyceae</taxon>
        <taxon>Parmales</taxon>
        <taxon>Triparmaceae</taxon>
        <taxon>Triparma</taxon>
    </lineage>
</organism>
<dbReference type="InterPro" id="IPR013083">
    <property type="entry name" value="Znf_RING/FYVE/PHD"/>
</dbReference>
<dbReference type="Proteomes" id="UP001165160">
    <property type="component" value="Unassembled WGS sequence"/>
</dbReference>
<dbReference type="Pfam" id="PF00642">
    <property type="entry name" value="zf-CCCH"/>
    <property type="match status" value="2"/>
</dbReference>
<evidence type="ECO:0000259" key="6">
    <source>
        <dbReference type="PROSITE" id="PS50089"/>
    </source>
</evidence>
<dbReference type="InterPro" id="IPR001841">
    <property type="entry name" value="Znf_RING"/>
</dbReference>
<feature type="zinc finger region" description="C3H1-type" evidence="4">
    <location>
        <begin position="92"/>
        <end position="115"/>
    </location>
</feature>
<proteinExistence type="predicted"/>
<dbReference type="Gene3D" id="3.30.40.10">
    <property type="entry name" value="Zinc/RING finger domain, C3HC4 (zinc finger)"/>
    <property type="match status" value="1"/>
</dbReference>
<feature type="compositionally biased region" description="Pro residues" evidence="5">
    <location>
        <begin position="59"/>
        <end position="83"/>
    </location>
</feature>
<feature type="domain" description="C3H1-type" evidence="7">
    <location>
        <begin position="1"/>
        <end position="32"/>
    </location>
</feature>
<dbReference type="PANTHER" id="PTHR11224">
    <property type="entry name" value="MAKORIN-RELATED"/>
    <property type="match status" value="1"/>
</dbReference>
<evidence type="ECO:0000313" key="9">
    <source>
        <dbReference type="Proteomes" id="UP001165160"/>
    </source>
</evidence>
<accession>A0A9W7ERU8</accession>
<dbReference type="GO" id="GO:0008270">
    <property type="term" value="F:zinc ion binding"/>
    <property type="evidence" value="ECO:0007669"/>
    <property type="project" value="UniProtKB-KW"/>
</dbReference>
<evidence type="ECO:0000256" key="3">
    <source>
        <dbReference type="ARBA" id="ARBA00022833"/>
    </source>
</evidence>
<feature type="zinc finger region" description="C3H1-type" evidence="4">
    <location>
        <begin position="332"/>
        <end position="360"/>
    </location>
</feature>
<dbReference type="EMBL" id="BRXX01000074">
    <property type="protein sequence ID" value="GMH87635.1"/>
    <property type="molecule type" value="Genomic_DNA"/>
</dbReference>
<protein>
    <recommendedName>
        <fullName evidence="10">RING-type E3 ubiquitin transferase</fullName>
    </recommendedName>
</protein>
<dbReference type="InterPro" id="IPR000571">
    <property type="entry name" value="Znf_CCCH"/>
</dbReference>
<feature type="zinc finger region" description="C3H1-type" evidence="4">
    <location>
        <begin position="1"/>
        <end position="32"/>
    </location>
</feature>
<feature type="compositionally biased region" description="Low complexity" evidence="5">
    <location>
        <begin position="153"/>
        <end position="162"/>
    </location>
</feature>
<dbReference type="PROSITE" id="PS50089">
    <property type="entry name" value="ZF_RING_2"/>
    <property type="match status" value="1"/>
</dbReference>
<dbReference type="GO" id="GO:0061630">
    <property type="term" value="F:ubiquitin protein ligase activity"/>
    <property type="evidence" value="ECO:0007669"/>
    <property type="project" value="InterPro"/>
</dbReference>
<evidence type="ECO:0000256" key="4">
    <source>
        <dbReference type="PROSITE-ProRule" id="PRU00723"/>
    </source>
</evidence>
<feature type="domain" description="C3H1-type" evidence="7">
    <location>
        <begin position="332"/>
        <end position="360"/>
    </location>
</feature>
<feature type="compositionally biased region" description="Pro residues" evidence="5">
    <location>
        <begin position="132"/>
        <end position="152"/>
    </location>
</feature>
<feature type="region of interest" description="Disordered" evidence="5">
    <location>
        <begin position="59"/>
        <end position="86"/>
    </location>
</feature>
<dbReference type="PROSITE" id="PS50103">
    <property type="entry name" value="ZF_C3H1"/>
    <property type="match status" value="4"/>
</dbReference>
<name>A0A9W7ERU8_9STRA</name>
<dbReference type="AlphaFoldDB" id="A0A9W7ERU8"/>
<keyword evidence="9" id="KW-1185">Reference proteome</keyword>
<reference evidence="9" key="1">
    <citation type="journal article" date="2023" name="Commun. Biol.">
        <title>Genome analysis of Parmales, the sister group of diatoms, reveals the evolutionary specialization of diatoms from phago-mixotrophs to photoautotrophs.</title>
        <authorList>
            <person name="Ban H."/>
            <person name="Sato S."/>
            <person name="Yoshikawa S."/>
            <person name="Yamada K."/>
            <person name="Nakamura Y."/>
            <person name="Ichinomiya M."/>
            <person name="Sato N."/>
            <person name="Blanc-Mathieu R."/>
            <person name="Endo H."/>
            <person name="Kuwata A."/>
            <person name="Ogata H."/>
        </authorList>
    </citation>
    <scope>NUCLEOTIDE SEQUENCE [LARGE SCALE GENOMIC DNA]</scope>
    <source>
        <strain evidence="9">NIES 3699</strain>
    </source>
</reference>
<feature type="domain" description="C3H1-type" evidence="7">
    <location>
        <begin position="213"/>
        <end position="240"/>
    </location>
</feature>
<dbReference type="Gene3D" id="4.10.1000.10">
    <property type="entry name" value="Zinc finger, CCCH-type"/>
    <property type="match status" value="2"/>
</dbReference>
<keyword evidence="3 4" id="KW-0862">Zinc</keyword>
<evidence type="ECO:0008006" key="10">
    <source>
        <dbReference type="Google" id="ProtNLM"/>
    </source>
</evidence>
<dbReference type="InterPro" id="IPR045072">
    <property type="entry name" value="MKRN-like"/>
</dbReference>
<keyword evidence="2 4" id="KW-0863">Zinc-finger</keyword>
<dbReference type="PANTHER" id="PTHR11224:SF10">
    <property type="entry name" value="IP09428P-RELATED"/>
    <property type="match status" value="1"/>
</dbReference>
<gene>
    <name evidence="8" type="ORF">TrVE_jg2638</name>
</gene>
<evidence type="ECO:0000256" key="1">
    <source>
        <dbReference type="ARBA" id="ARBA00022723"/>
    </source>
</evidence>
<evidence type="ECO:0000259" key="7">
    <source>
        <dbReference type="PROSITE" id="PS50103"/>
    </source>
</evidence>